<accession>A0ABD2PIJ1</accession>
<keyword evidence="2" id="KW-1185">Reference proteome</keyword>
<feature type="non-terminal residue" evidence="1">
    <location>
        <position position="75"/>
    </location>
</feature>
<dbReference type="AlphaFoldDB" id="A0ABD2PIJ1"/>
<evidence type="ECO:0000313" key="1">
    <source>
        <dbReference type="EMBL" id="KAL3307178.1"/>
    </source>
</evidence>
<comment type="caution">
    <text evidence="1">The sequence shown here is derived from an EMBL/GenBank/DDBJ whole genome shotgun (WGS) entry which is preliminary data.</text>
</comment>
<evidence type="ECO:0000313" key="2">
    <source>
        <dbReference type="Proteomes" id="UP001626550"/>
    </source>
</evidence>
<organism evidence="1 2">
    <name type="scientific">Cichlidogyrus casuarinus</name>
    <dbReference type="NCBI Taxonomy" id="1844966"/>
    <lineage>
        <taxon>Eukaryota</taxon>
        <taxon>Metazoa</taxon>
        <taxon>Spiralia</taxon>
        <taxon>Lophotrochozoa</taxon>
        <taxon>Platyhelminthes</taxon>
        <taxon>Monogenea</taxon>
        <taxon>Monopisthocotylea</taxon>
        <taxon>Dactylogyridea</taxon>
        <taxon>Ancyrocephalidae</taxon>
        <taxon>Cichlidogyrus</taxon>
    </lineage>
</organism>
<sequence>MCHPWKGTVVPFVPFKRHFKLEFGTESCPTYRIKCAKQISEKSKTKLTKSVGVGHGADLQDDPLVRNIVVKKIVP</sequence>
<proteinExistence type="predicted"/>
<protein>
    <submittedName>
        <fullName evidence="1">Uncharacterized protein</fullName>
    </submittedName>
</protein>
<reference evidence="1 2" key="1">
    <citation type="submission" date="2024-11" db="EMBL/GenBank/DDBJ databases">
        <title>Adaptive evolution of stress response genes in parasites aligns with host niche diversity.</title>
        <authorList>
            <person name="Hahn C."/>
            <person name="Resl P."/>
        </authorList>
    </citation>
    <scope>NUCLEOTIDE SEQUENCE [LARGE SCALE GENOMIC DNA]</scope>
    <source>
        <strain evidence="1">EGGRZ-B1_66</strain>
        <tissue evidence="1">Body</tissue>
    </source>
</reference>
<name>A0ABD2PIJ1_9PLAT</name>
<gene>
    <name evidence="1" type="ORF">Ciccas_014315</name>
</gene>
<dbReference type="Proteomes" id="UP001626550">
    <property type="component" value="Unassembled WGS sequence"/>
</dbReference>
<dbReference type="EMBL" id="JBJKFK010008085">
    <property type="protein sequence ID" value="KAL3307178.1"/>
    <property type="molecule type" value="Genomic_DNA"/>
</dbReference>